<name>A0A4D4KNT9_STRVO</name>
<dbReference type="InterPro" id="IPR012939">
    <property type="entry name" value="Glyco_hydro_92"/>
</dbReference>
<protein>
    <recommendedName>
        <fullName evidence="1">Glycosyl hydrolase family 92 domain-containing protein</fullName>
    </recommendedName>
</protein>
<evidence type="ECO:0000313" key="3">
    <source>
        <dbReference type="Proteomes" id="UP000301309"/>
    </source>
</evidence>
<organism evidence="2 3">
    <name type="scientific">Streptomyces violaceusniger</name>
    <dbReference type="NCBI Taxonomy" id="68280"/>
    <lineage>
        <taxon>Bacteria</taxon>
        <taxon>Bacillati</taxon>
        <taxon>Actinomycetota</taxon>
        <taxon>Actinomycetes</taxon>
        <taxon>Kitasatosporales</taxon>
        <taxon>Streptomycetaceae</taxon>
        <taxon>Streptomyces</taxon>
        <taxon>Streptomyces violaceusniger group</taxon>
    </lineage>
</organism>
<reference evidence="2 3" key="1">
    <citation type="journal article" date="2020" name="Int. J. Syst. Evol. Microbiol.">
        <title>Reclassification of Streptomyces castelarensis and Streptomyces sporoclivatus as later heterotypic synonyms of Streptomyces antimycoticus.</title>
        <authorList>
            <person name="Komaki H."/>
            <person name="Tamura T."/>
        </authorList>
    </citation>
    <scope>NUCLEOTIDE SEQUENCE [LARGE SCALE GENOMIC DNA]</scope>
    <source>
        <strain evidence="2 3">NBRC 13459</strain>
    </source>
</reference>
<dbReference type="Pfam" id="PF07971">
    <property type="entry name" value="Glyco_hydro_92"/>
    <property type="match status" value="1"/>
</dbReference>
<feature type="domain" description="Glycosyl hydrolase family 92" evidence="1">
    <location>
        <begin position="7"/>
        <end position="56"/>
    </location>
</feature>
<keyword evidence="3" id="KW-1185">Reference proteome</keyword>
<sequence length="72" mass="7742">MIAPAGQRRALTIDAPDASDIHPYVHAVRVNGRPHDASWLDGSVVRRGGSLSFDLADRPDTGWATAPGRLPR</sequence>
<dbReference type="Proteomes" id="UP000301309">
    <property type="component" value="Unassembled WGS sequence"/>
</dbReference>
<gene>
    <name evidence="2" type="ORF">SVIO_012080</name>
</gene>
<accession>A0A4D4KNT9</accession>
<dbReference type="Gene3D" id="3.30.2080.10">
    <property type="entry name" value="GH92 mannosidase domain"/>
    <property type="match status" value="1"/>
</dbReference>
<evidence type="ECO:0000259" key="1">
    <source>
        <dbReference type="Pfam" id="PF07971"/>
    </source>
</evidence>
<dbReference type="AlphaFoldDB" id="A0A4D4KNT9"/>
<dbReference type="EMBL" id="BJHW01000001">
    <property type="protein sequence ID" value="GDY50585.1"/>
    <property type="molecule type" value="Genomic_DNA"/>
</dbReference>
<evidence type="ECO:0000313" key="2">
    <source>
        <dbReference type="EMBL" id="GDY50585.1"/>
    </source>
</evidence>
<comment type="caution">
    <text evidence="2">The sequence shown here is derived from an EMBL/GenBank/DDBJ whole genome shotgun (WGS) entry which is preliminary data.</text>
</comment>
<proteinExistence type="predicted"/>